<keyword evidence="1" id="KW-0732">Signal</keyword>
<dbReference type="PIRSF" id="PIRSF028160">
    <property type="entry name" value="UCP028160"/>
    <property type="match status" value="1"/>
</dbReference>
<feature type="chain" id="PRO_5003386809" description="Peptidylprolyl isomerase" evidence="1">
    <location>
        <begin position="21"/>
        <end position="231"/>
    </location>
</feature>
<dbReference type="PROSITE" id="PS51257">
    <property type="entry name" value="PROKAR_LIPOPROTEIN"/>
    <property type="match status" value="1"/>
</dbReference>
<gene>
    <name evidence="2" type="ORF">VIS19158_03647</name>
</gene>
<comment type="caution">
    <text evidence="2">The sequence shown here is derived from an EMBL/GenBank/DDBJ whole genome shotgun (WGS) entry which is preliminary data.</text>
</comment>
<reference evidence="2 3" key="1">
    <citation type="journal article" date="2012" name="Int. J. Syst. Evol. Microbiol.">
        <title>Vibrio caribbeanicus sp. nov., isolated from the marine sponge Scleritoderma cyanea.</title>
        <authorList>
            <person name="Hoffmann M."/>
            <person name="Monday S.R."/>
            <person name="Allard M.W."/>
            <person name="Strain E.A."/>
            <person name="Whittaker P."/>
            <person name="Naum M."/>
            <person name="McCarthy P.J."/>
            <person name="Lopez J.V."/>
            <person name="Fischer M."/>
            <person name="Brown E.W."/>
        </authorList>
    </citation>
    <scope>NUCLEOTIDE SEQUENCE [LARGE SCALE GENOMIC DNA]</scope>
    <source>
        <strain evidence="2 3">LMG 19158</strain>
    </source>
</reference>
<feature type="signal peptide" evidence="1">
    <location>
        <begin position="1"/>
        <end position="20"/>
    </location>
</feature>
<evidence type="ECO:0000256" key="1">
    <source>
        <dbReference type="SAM" id="SignalP"/>
    </source>
</evidence>
<evidence type="ECO:0000313" key="2">
    <source>
        <dbReference type="EMBL" id="EGU38214.1"/>
    </source>
</evidence>
<dbReference type="Pfam" id="PF07356">
    <property type="entry name" value="DUF1481"/>
    <property type="match status" value="1"/>
</dbReference>
<dbReference type="AlphaFoldDB" id="F9RMP8"/>
<evidence type="ECO:0000313" key="3">
    <source>
        <dbReference type="Proteomes" id="UP000004349"/>
    </source>
</evidence>
<dbReference type="EMBL" id="AFWE01000087">
    <property type="protein sequence ID" value="EGU38214.1"/>
    <property type="molecule type" value="Genomic_DNA"/>
</dbReference>
<dbReference type="eggNOG" id="ENOG502Z82N">
    <property type="taxonomic scope" value="Bacteria"/>
</dbReference>
<dbReference type="RefSeq" id="WP_005594828.1">
    <property type="nucleotide sequence ID" value="NZ_AFWE01000087.1"/>
</dbReference>
<dbReference type="InterPro" id="IPR010858">
    <property type="entry name" value="DUF1481"/>
</dbReference>
<accession>F9RMP8</accession>
<name>F9RMP8_9VIBR</name>
<protein>
    <recommendedName>
        <fullName evidence="4">Peptidylprolyl isomerase</fullName>
    </recommendedName>
</protein>
<dbReference type="InterPro" id="IPR016872">
    <property type="entry name" value="UCP028160"/>
</dbReference>
<dbReference type="Proteomes" id="UP000004349">
    <property type="component" value="Unassembled WGS sequence"/>
</dbReference>
<sequence>MKKILLSSLITSFLFGCSSAVTNTSLESTLQHSGGQNMGDATSLYWFTERLAMPISAADYVVAGDYGWYQSNYRWEDGNVRELIREGEQLKNNAGLVKYSIHVRFNREGDAVYQQYRLGGKVLPMNSEMLEQVKAEAINVAEQTKRQNKAGTRLFQGYWDGSEFETCAGQSFASLEFNQTLPNFVVSRLADIDSYVAFVGERKGDTLLVEQLLMLTNDNQSCVERPQLLQN</sequence>
<proteinExistence type="predicted"/>
<evidence type="ECO:0008006" key="4">
    <source>
        <dbReference type="Google" id="ProtNLM"/>
    </source>
</evidence>
<organism evidence="2 3">
    <name type="scientific">Vibrio scophthalmi LMG 19158</name>
    <dbReference type="NCBI Taxonomy" id="870967"/>
    <lineage>
        <taxon>Bacteria</taxon>
        <taxon>Pseudomonadati</taxon>
        <taxon>Pseudomonadota</taxon>
        <taxon>Gammaproteobacteria</taxon>
        <taxon>Vibrionales</taxon>
        <taxon>Vibrionaceae</taxon>
        <taxon>Vibrio</taxon>
    </lineage>
</organism>